<feature type="active site" description="Charge relay system" evidence="9">
    <location>
        <position position="199"/>
    </location>
</feature>
<dbReference type="NCBIfam" id="TIGR02069">
    <property type="entry name" value="cyanophycinase"/>
    <property type="match status" value="1"/>
</dbReference>
<comment type="function">
    <text evidence="2">Exopeptidase that catalyzes the hydrolytic cleavage of multi-L-arginyl-poly-L-aspartic acid (cyanophycin; a water-insoluble reserve polymer) into aspartate-arginine dipeptides.</text>
</comment>
<proteinExistence type="inferred from homology"/>
<organism evidence="10 11">
    <name type="scientific">Pontibacter burrus</name>
    <dbReference type="NCBI Taxonomy" id="2704466"/>
    <lineage>
        <taxon>Bacteria</taxon>
        <taxon>Pseudomonadati</taxon>
        <taxon>Bacteroidota</taxon>
        <taxon>Cytophagia</taxon>
        <taxon>Cytophagales</taxon>
        <taxon>Hymenobacteraceae</taxon>
        <taxon>Pontibacter</taxon>
    </lineage>
</organism>
<keyword evidence="6" id="KW-0645">Protease</keyword>
<dbReference type="GO" id="GO:0006508">
    <property type="term" value="P:proteolysis"/>
    <property type="evidence" value="ECO:0007669"/>
    <property type="project" value="UniProtKB-KW"/>
</dbReference>
<keyword evidence="10" id="KW-0121">Carboxypeptidase</keyword>
<dbReference type="InterPro" id="IPR029062">
    <property type="entry name" value="Class_I_gatase-like"/>
</dbReference>
<dbReference type="PIRSF" id="PIRSF032067">
    <property type="entry name" value="Cyanophycinase"/>
    <property type="match status" value="1"/>
</dbReference>
<keyword evidence="7 10" id="KW-0378">Hydrolase</keyword>
<dbReference type="Gene3D" id="3.40.50.880">
    <property type="match status" value="1"/>
</dbReference>
<evidence type="ECO:0000313" key="11">
    <source>
        <dbReference type="Proteomes" id="UP000474777"/>
    </source>
</evidence>
<reference evidence="10 11" key="1">
    <citation type="submission" date="2020-02" db="EMBL/GenBank/DDBJ databases">
        <authorList>
            <person name="Kim M.K."/>
        </authorList>
    </citation>
    <scope>NUCLEOTIDE SEQUENCE [LARGE SCALE GENOMIC DNA]</scope>
    <source>
        <strain evidence="10 11">BT327</strain>
    </source>
</reference>
<feature type="active site" description="Charge relay system" evidence="9">
    <location>
        <position position="130"/>
    </location>
</feature>
<keyword evidence="11" id="KW-1185">Reference proteome</keyword>
<evidence type="ECO:0000256" key="5">
    <source>
        <dbReference type="ARBA" id="ARBA00015719"/>
    </source>
</evidence>
<protein>
    <recommendedName>
        <fullName evidence="5">Cyanophycinase</fullName>
        <ecNumber evidence="4">3.4.15.6</ecNumber>
    </recommendedName>
</protein>
<feature type="active site" description="Charge relay system" evidence="9">
    <location>
        <position position="172"/>
    </location>
</feature>
<dbReference type="PANTHER" id="PTHR36175:SF1">
    <property type="entry name" value="CYANOPHYCINASE"/>
    <property type="match status" value="1"/>
</dbReference>
<dbReference type="InterPro" id="IPR011811">
    <property type="entry name" value="Peptidase_S51_cyanophycinase"/>
</dbReference>
<dbReference type="Pfam" id="PF03575">
    <property type="entry name" value="Peptidase_S51"/>
    <property type="match status" value="1"/>
</dbReference>
<keyword evidence="8" id="KW-0720">Serine protease</keyword>
<evidence type="ECO:0000256" key="2">
    <source>
        <dbReference type="ARBA" id="ARBA00002039"/>
    </source>
</evidence>
<evidence type="ECO:0000313" key="10">
    <source>
        <dbReference type="EMBL" id="NEM96492.1"/>
    </source>
</evidence>
<dbReference type="GO" id="GO:0008241">
    <property type="term" value="F:peptidyl-dipeptidase activity"/>
    <property type="evidence" value="ECO:0007669"/>
    <property type="project" value="UniProtKB-EC"/>
</dbReference>
<sequence>MQRVKGKLIALGGGDDDGLIKLIRSEICDIHSHIEVIATATPKPDDALDSGKAYKEAFEELGCSNVRFMRIDEDHEADTPENLERISSANVIFFTGGDQLRLSKFLGNSRLLEIMSRRYREEDIIISGTSAGAAVMSDRMIYDGYGHYSLIKGEMKTTEGFGFINNIYIDTHFAERGRFGRLAHAVAHDPTHIGIGLSEETGIIIKEGNLVEVFGTGVVTIIDASKIKFSRVRKAEENEPIAVENLVMHLLVEGYRYCLKEHLFQPMEYQPVLNGNKI</sequence>
<dbReference type="RefSeq" id="WP_163911794.1">
    <property type="nucleotide sequence ID" value="NZ_JAAGWD010000001.1"/>
</dbReference>
<dbReference type="PANTHER" id="PTHR36175">
    <property type="entry name" value="CYANOPHYCINASE"/>
    <property type="match status" value="1"/>
</dbReference>
<evidence type="ECO:0000256" key="6">
    <source>
        <dbReference type="ARBA" id="ARBA00022670"/>
    </source>
</evidence>
<dbReference type="EMBL" id="JAAGWD010000001">
    <property type="protein sequence ID" value="NEM96492.1"/>
    <property type="molecule type" value="Genomic_DNA"/>
</dbReference>
<evidence type="ECO:0000256" key="7">
    <source>
        <dbReference type="ARBA" id="ARBA00022801"/>
    </source>
</evidence>
<evidence type="ECO:0000256" key="3">
    <source>
        <dbReference type="ARBA" id="ARBA00006534"/>
    </source>
</evidence>
<dbReference type="GO" id="GO:0004180">
    <property type="term" value="F:carboxypeptidase activity"/>
    <property type="evidence" value="ECO:0007669"/>
    <property type="project" value="UniProtKB-KW"/>
</dbReference>
<dbReference type="EC" id="3.4.15.6" evidence="4"/>
<name>A0A6B3LHK6_9BACT</name>
<dbReference type="SUPFAM" id="SSF52317">
    <property type="entry name" value="Class I glutamine amidotransferase-like"/>
    <property type="match status" value="1"/>
</dbReference>
<comment type="catalytic activity">
    <reaction evidence="1">
        <text>[L-4-(L-arginin-2-N-yl)aspartate](n) + H2O = [L-4-(L-arginin-2-N-yl)aspartate](n-1) + L-4-(L-arginin-2-N-yl)aspartate</text>
        <dbReference type="Rhea" id="RHEA:12845"/>
        <dbReference type="Rhea" id="RHEA-COMP:13728"/>
        <dbReference type="Rhea" id="RHEA-COMP:13734"/>
        <dbReference type="ChEBI" id="CHEBI:15377"/>
        <dbReference type="ChEBI" id="CHEBI:137986"/>
        <dbReference type="ChEBI" id="CHEBI:137991"/>
        <dbReference type="EC" id="3.4.15.6"/>
    </reaction>
</comment>
<comment type="caution">
    <text evidence="10">The sequence shown here is derived from an EMBL/GenBank/DDBJ whole genome shotgun (WGS) entry which is preliminary data.</text>
</comment>
<evidence type="ECO:0000256" key="4">
    <source>
        <dbReference type="ARBA" id="ARBA00013115"/>
    </source>
</evidence>
<comment type="similarity">
    <text evidence="3">Belongs to the peptidase S51 family.</text>
</comment>
<gene>
    <name evidence="10" type="ORF">GXP69_02185</name>
</gene>
<dbReference type="AlphaFoldDB" id="A0A6B3LHK6"/>
<dbReference type="GO" id="GO:0008236">
    <property type="term" value="F:serine-type peptidase activity"/>
    <property type="evidence" value="ECO:0007669"/>
    <property type="project" value="UniProtKB-KW"/>
</dbReference>
<evidence type="ECO:0000256" key="8">
    <source>
        <dbReference type="ARBA" id="ARBA00022825"/>
    </source>
</evidence>
<evidence type="ECO:0000256" key="1">
    <source>
        <dbReference type="ARBA" id="ARBA00001092"/>
    </source>
</evidence>
<dbReference type="CDD" id="cd03145">
    <property type="entry name" value="GAT1_cyanophycinase"/>
    <property type="match status" value="1"/>
</dbReference>
<dbReference type="Proteomes" id="UP000474777">
    <property type="component" value="Unassembled WGS sequence"/>
</dbReference>
<dbReference type="InterPro" id="IPR005320">
    <property type="entry name" value="Peptidase_S51"/>
</dbReference>
<accession>A0A6B3LHK6</accession>
<evidence type="ECO:0000256" key="9">
    <source>
        <dbReference type="PIRSR" id="PIRSR032067-1"/>
    </source>
</evidence>